<evidence type="ECO:0000256" key="3">
    <source>
        <dbReference type="ARBA" id="ARBA00022989"/>
    </source>
</evidence>
<feature type="transmembrane region" description="Helical" evidence="6">
    <location>
        <begin position="377"/>
        <end position="400"/>
    </location>
</feature>
<feature type="transmembrane region" description="Helical" evidence="6">
    <location>
        <begin position="177"/>
        <end position="195"/>
    </location>
</feature>
<evidence type="ECO:0000256" key="1">
    <source>
        <dbReference type="ARBA" id="ARBA00004141"/>
    </source>
</evidence>
<dbReference type="Pfam" id="PF05978">
    <property type="entry name" value="UNC-93"/>
    <property type="match status" value="1"/>
</dbReference>
<feature type="transmembrane region" description="Helical" evidence="6">
    <location>
        <begin position="118"/>
        <end position="137"/>
    </location>
</feature>
<evidence type="ECO:0000313" key="8">
    <source>
        <dbReference type="Proteomes" id="UP001174694"/>
    </source>
</evidence>
<proteinExistence type="predicted"/>
<feature type="transmembrane region" description="Helical" evidence="6">
    <location>
        <begin position="52"/>
        <end position="72"/>
    </location>
</feature>
<organism evidence="7 8">
    <name type="scientific">Pleurostoma richardsiae</name>
    <dbReference type="NCBI Taxonomy" id="41990"/>
    <lineage>
        <taxon>Eukaryota</taxon>
        <taxon>Fungi</taxon>
        <taxon>Dikarya</taxon>
        <taxon>Ascomycota</taxon>
        <taxon>Pezizomycotina</taxon>
        <taxon>Sordariomycetes</taxon>
        <taxon>Sordariomycetidae</taxon>
        <taxon>Calosphaeriales</taxon>
        <taxon>Pleurostomataceae</taxon>
        <taxon>Pleurostoma</taxon>
    </lineage>
</organism>
<keyword evidence="3 6" id="KW-1133">Transmembrane helix</keyword>
<feature type="transmembrane region" description="Helical" evidence="6">
    <location>
        <begin position="268"/>
        <end position="286"/>
    </location>
</feature>
<dbReference type="EMBL" id="JANBVO010000009">
    <property type="protein sequence ID" value="KAJ9149881.1"/>
    <property type="molecule type" value="Genomic_DNA"/>
</dbReference>
<comment type="caution">
    <text evidence="7">The sequence shown here is derived from an EMBL/GenBank/DDBJ whole genome shotgun (WGS) entry which is preliminary data.</text>
</comment>
<dbReference type="InterPro" id="IPR010291">
    <property type="entry name" value="Ion_channel_UNC-93"/>
</dbReference>
<name>A0AA38VSX2_9PEZI</name>
<feature type="transmembrane region" description="Helical" evidence="6">
    <location>
        <begin position="412"/>
        <end position="433"/>
    </location>
</feature>
<accession>A0AA38VSX2</accession>
<evidence type="ECO:0000256" key="6">
    <source>
        <dbReference type="SAM" id="Phobius"/>
    </source>
</evidence>
<keyword evidence="8" id="KW-1185">Reference proteome</keyword>
<evidence type="ECO:0000256" key="4">
    <source>
        <dbReference type="ARBA" id="ARBA00023136"/>
    </source>
</evidence>
<dbReference type="AlphaFoldDB" id="A0AA38VSX2"/>
<dbReference type="InterPro" id="IPR051617">
    <property type="entry name" value="UNC-93-like_regulator"/>
</dbReference>
<dbReference type="PANTHER" id="PTHR23294">
    <property type="entry name" value="ET TRANSLATION PRODUCT-RELATED"/>
    <property type="match status" value="1"/>
</dbReference>
<dbReference type="PANTHER" id="PTHR23294:SF59">
    <property type="entry name" value="UNC93-LIKE PROTEIN C922.05C"/>
    <property type="match status" value="1"/>
</dbReference>
<keyword evidence="4 6" id="KW-0472">Membrane</keyword>
<evidence type="ECO:0000313" key="7">
    <source>
        <dbReference type="EMBL" id="KAJ9149881.1"/>
    </source>
</evidence>
<feature type="transmembrane region" description="Helical" evidence="6">
    <location>
        <begin position="92"/>
        <end position="111"/>
    </location>
</feature>
<dbReference type="Proteomes" id="UP001174694">
    <property type="component" value="Unassembled WGS sequence"/>
</dbReference>
<feature type="transmembrane region" description="Helical" evidence="6">
    <location>
        <begin position="215"/>
        <end position="232"/>
    </location>
</feature>
<dbReference type="Gene3D" id="1.20.1250.20">
    <property type="entry name" value="MFS general substrate transporter like domains"/>
    <property type="match status" value="1"/>
</dbReference>
<dbReference type="GO" id="GO:0016020">
    <property type="term" value="C:membrane"/>
    <property type="evidence" value="ECO:0007669"/>
    <property type="project" value="UniProtKB-SubCell"/>
</dbReference>
<feature type="transmembrane region" description="Helical" evidence="6">
    <location>
        <begin position="306"/>
        <end position="323"/>
    </location>
</feature>
<dbReference type="InterPro" id="IPR036259">
    <property type="entry name" value="MFS_trans_sf"/>
</dbReference>
<comment type="subcellular location">
    <subcellularLocation>
        <location evidence="1">Membrane</location>
        <topology evidence="1">Multi-pass membrane protein</topology>
    </subcellularLocation>
</comment>
<keyword evidence="2 6" id="KW-0812">Transmembrane</keyword>
<feature type="transmembrane region" description="Helical" evidence="6">
    <location>
        <begin position="335"/>
        <end position="357"/>
    </location>
</feature>
<evidence type="ECO:0000256" key="2">
    <source>
        <dbReference type="ARBA" id="ARBA00022692"/>
    </source>
</evidence>
<dbReference type="SUPFAM" id="SSF103473">
    <property type="entry name" value="MFS general substrate transporter"/>
    <property type="match status" value="1"/>
</dbReference>
<protein>
    <submittedName>
        <fullName evidence="7">Major facilitator superfamily domain, general substrate transporter</fullName>
    </submittedName>
</protein>
<gene>
    <name evidence="7" type="ORF">NKR23_g4156</name>
</gene>
<sequence length="512" mass="55352">METQQQTGEKIAPSGPGSADLETGSTAHGLTGPVPKGYKLGPITLPAYRSPLAQCIMIGFVCFLVVGMFNVIASLGGGGQVDATTSDNANTVLYSIFAGLALVSGSICNFLGPKITLAIGGFGYAMYAASFWCYNHTKNDGFVLFAGAMCGFSAAFLWTAEGTMLMSYPTEDQKGRYISLFWVIWSMGAVIGSIIPTAQNWSNTSSGSVNDGTYIALFVLMLCGSAVAMLLVHPSKIVRDDGSKVYVQRHATLLQELKNIYKSIKVEPWIILFFPYSFAGLWYGIYQSNDYNAYFFDVRTRSFNSIWYNVAQMVSAGLLGLFLDIKLFKRRTRAILGWGIMFVMFNAVLIGGVWPLRRSHRGVTFDPPMDVEDGGDAGGYIALYFFYGFLDGAWQCYAYWIMGTLSNDPLVLSMYGAFYKVFGAAGSAIVAALDAQKKSYVSMYASYWALTAGSLLIMLPLVLKRVTNTSIVGTAGDAVMVGAGGAQGGLGVAVDVEIEGEQLEEKKEQHAA</sequence>
<evidence type="ECO:0000256" key="5">
    <source>
        <dbReference type="SAM" id="MobiDB-lite"/>
    </source>
</evidence>
<feature type="transmembrane region" description="Helical" evidence="6">
    <location>
        <begin position="143"/>
        <end position="165"/>
    </location>
</feature>
<reference evidence="7" key="1">
    <citation type="submission" date="2022-07" db="EMBL/GenBank/DDBJ databases">
        <title>Fungi with potential for degradation of polypropylene.</title>
        <authorList>
            <person name="Gostincar C."/>
        </authorList>
    </citation>
    <scope>NUCLEOTIDE SEQUENCE</scope>
    <source>
        <strain evidence="7">EXF-13308</strain>
    </source>
</reference>
<feature type="region of interest" description="Disordered" evidence="5">
    <location>
        <begin position="1"/>
        <end position="30"/>
    </location>
</feature>
<feature type="transmembrane region" description="Helical" evidence="6">
    <location>
        <begin position="445"/>
        <end position="463"/>
    </location>
</feature>